<accession>A0A3P3XLP2</accession>
<protein>
    <submittedName>
        <fullName evidence="1">Uncharacterized protein</fullName>
    </submittedName>
</protein>
<gene>
    <name evidence="1" type="ORF">SPIROBIBN47_50086</name>
</gene>
<name>A0A3P3XLP2_9SPIR</name>
<dbReference type="Gene3D" id="3.30.420.280">
    <property type="match status" value="1"/>
</dbReference>
<dbReference type="EMBL" id="FWDM01000037">
    <property type="protein sequence ID" value="SLM15609.1"/>
    <property type="molecule type" value="Genomic_DNA"/>
</dbReference>
<dbReference type="InterPro" id="IPR027417">
    <property type="entry name" value="P-loop_NTPase"/>
</dbReference>
<dbReference type="Gene3D" id="3.40.50.300">
    <property type="entry name" value="P-loop containing nucleotide triphosphate hydrolases"/>
    <property type="match status" value="1"/>
</dbReference>
<dbReference type="AlphaFoldDB" id="A0A3P3XLP2"/>
<proteinExistence type="predicted"/>
<organism evidence="1">
    <name type="scientific">uncultured spirochete</name>
    <dbReference type="NCBI Taxonomy" id="156406"/>
    <lineage>
        <taxon>Bacteria</taxon>
        <taxon>Pseudomonadati</taxon>
        <taxon>Spirochaetota</taxon>
        <taxon>Spirochaetia</taxon>
        <taxon>Spirochaetales</taxon>
        <taxon>environmental samples</taxon>
    </lineage>
</organism>
<sequence length="477" mass="53932">MQLNLTPKQTEVLFSPATEILFGGAAGPGKSHLLRVAAIIWCNDIPGLQVYFLRRTYPELMSNHMDGPKSFRALLAPWIEIKKVKIVDNDIRFQHNGAAIHLRHCQYEQDMYNFQGAEIHCLMIDELTTFTYAIYSFLRSRVRMTGIKLPPQWKDRFPRILCGSNPGNIGHTWVKASFVDHGTKMHRTPPEEGGMIRQFIPACMEDNPYLLADDPGYRERLKGLGDPGLVRAMEAGDWDIVAGGAVSDLWDRNRHVIQAFQIPKGWYIDRSFDWGSSKPFSLGWWAESDGSPAILPNGQQKTWPKGTLFRIAEWYGWNGKPNEGCKLEDTAIGKRMREMEVAMRETLGIEGVNAGPADGMIFEAQPGKPSIAQGIEDGYGRKDLFYPADKRPGSRIKRLAIFRRMLAASEHEPLEEPGIFFFDSCVYGAIRTIPTLPRDPRNPEDIDTRAEDHAWDDIGYRLTTVRPIAKSIQIEAA</sequence>
<evidence type="ECO:0000313" key="1">
    <source>
        <dbReference type="EMBL" id="SLM15609.1"/>
    </source>
</evidence>
<reference evidence="1" key="1">
    <citation type="submission" date="2017-02" db="EMBL/GenBank/DDBJ databases">
        <authorList>
            <person name="Regsiter A."/>
            <person name="William W."/>
        </authorList>
    </citation>
    <scope>NUCLEOTIDE SEQUENCE</scope>
    <source>
        <strain evidence="1">Bib</strain>
    </source>
</reference>
<dbReference type="Pfam" id="PF03237">
    <property type="entry name" value="Terminase_6N"/>
    <property type="match status" value="1"/>
</dbReference>